<keyword evidence="1" id="KW-1133">Transmembrane helix</keyword>
<organism evidence="2 3">
    <name type="scientific">Actinopolyspora alba</name>
    <dbReference type="NCBI Taxonomy" id="673379"/>
    <lineage>
        <taxon>Bacteria</taxon>
        <taxon>Bacillati</taxon>
        <taxon>Actinomycetota</taxon>
        <taxon>Actinomycetes</taxon>
        <taxon>Actinopolysporales</taxon>
        <taxon>Actinopolysporaceae</taxon>
        <taxon>Actinopolyspora</taxon>
        <taxon>Actinopolyspora alba group</taxon>
    </lineage>
</organism>
<evidence type="ECO:0000256" key="1">
    <source>
        <dbReference type="SAM" id="Phobius"/>
    </source>
</evidence>
<accession>A0A1I2AW01</accession>
<feature type="transmembrane region" description="Helical" evidence="1">
    <location>
        <begin position="115"/>
        <end position="133"/>
    </location>
</feature>
<feature type="transmembrane region" description="Helical" evidence="1">
    <location>
        <begin position="312"/>
        <end position="333"/>
    </location>
</feature>
<dbReference type="PANTHER" id="PTHR37308">
    <property type="entry name" value="INTEGRAL MEMBRANE PROTEIN"/>
    <property type="match status" value="1"/>
</dbReference>
<dbReference type="PANTHER" id="PTHR37308:SF1">
    <property type="entry name" value="POLYPRENYL-PHOSPHATE TRANSPORTER"/>
    <property type="match status" value="1"/>
</dbReference>
<feature type="transmembrane region" description="Helical" evidence="1">
    <location>
        <begin position="175"/>
        <end position="195"/>
    </location>
</feature>
<gene>
    <name evidence="2" type="ORF">SAMN04487819_114153</name>
</gene>
<dbReference type="EMBL" id="FOMZ01000014">
    <property type="protein sequence ID" value="SFE48121.1"/>
    <property type="molecule type" value="Genomic_DNA"/>
</dbReference>
<name>A0A1I2AW01_9ACTN</name>
<protein>
    <submittedName>
        <fullName evidence="2">Putative membrane protein</fullName>
    </submittedName>
</protein>
<feature type="transmembrane region" description="Helical" evidence="1">
    <location>
        <begin position="243"/>
        <end position="268"/>
    </location>
</feature>
<feature type="transmembrane region" description="Helical" evidence="1">
    <location>
        <begin position="201"/>
        <end position="231"/>
    </location>
</feature>
<keyword evidence="1" id="KW-0812">Transmembrane</keyword>
<keyword evidence="3" id="KW-1185">Reference proteome</keyword>
<dbReference type="Pfam" id="PF04018">
    <property type="entry name" value="VCA0040-like"/>
    <property type="match status" value="1"/>
</dbReference>
<evidence type="ECO:0000313" key="2">
    <source>
        <dbReference type="EMBL" id="SFE48121.1"/>
    </source>
</evidence>
<dbReference type="AlphaFoldDB" id="A0A1I2AW01"/>
<feature type="transmembrane region" description="Helical" evidence="1">
    <location>
        <begin position="274"/>
        <end position="291"/>
    </location>
</feature>
<feature type="transmembrane region" description="Helical" evidence="1">
    <location>
        <begin position="145"/>
        <end position="163"/>
    </location>
</feature>
<dbReference type="Proteomes" id="UP000198716">
    <property type="component" value="Unassembled WGS sequence"/>
</dbReference>
<reference evidence="3" key="1">
    <citation type="submission" date="2016-10" db="EMBL/GenBank/DDBJ databases">
        <authorList>
            <person name="Varghese N."/>
            <person name="Submissions S."/>
        </authorList>
    </citation>
    <scope>NUCLEOTIDE SEQUENCE [LARGE SCALE GENOMIC DNA]</scope>
    <source>
        <strain evidence="3">DSM 45004</strain>
    </source>
</reference>
<sequence length="350" mass="37540">MSYSREPAIPLRRSVRHRRSRWCRRLVSPVSDNEKQVMVNSLRAYLANLVRGALIGTAEIVPGVSGGTIALVTGIYEALIGSAGHLLSALRLAVADVPRGAGFTRAGAEFRKVRWDVVLPALIGLVCAALIAAKLLEPVIEEHPISSRAVFFGLVLASLWVPISMIGRAWRGADVITAVLAALLAFGLTSLPPTAVSPNPLIVALAAAVAVCALVLPGVSGSFFLLSFGLYETTLSALNERDIGYIATFAVGAIIGLSLFVKLLQWLLEHRRRITLVVMTGIMAGCLRALWPWQTEEHRELLAPSGNVGVTVLFFLLGVALVATVLVIEHLALRTRPNDDEPTEQISRVG</sequence>
<proteinExistence type="predicted"/>
<dbReference type="InterPro" id="IPR007163">
    <property type="entry name" value="VCA0040-like"/>
</dbReference>
<evidence type="ECO:0000313" key="3">
    <source>
        <dbReference type="Proteomes" id="UP000198716"/>
    </source>
</evidence>
<keyword evidence="1" id="KW-0472">Membrane</keyword>